<dbReference type="Pfam" id="PF03473">
    <property type="entry name" value="MOSC"/>
    <property type="match status" value="1"/>
</dbReference>
<keyword evidence="1" id="KW-1133">Transmembrane helix</keyword>
<feature type="domain" description="MOSC" evidence="2">
    <location>
        <begin position="158"/>
        <end position="330"/>
    </location>
</feature>
<protein>
    <submittedName>
        <fullName evidence="3">Putative mitochondrial amidoxime reducing component 2</fullName>
    </submittedName>
</protein>
<dbReference type="InterPro" id="IPR011037">
    <property type="entry name" value="Pyrv_Knase-like_insert_dom_sf"/>
</dbReference>
<dbReference type="Pfam" id="PF03476">
    <property type="entry name" value="MOSC_N"/>
    <property type="match status" value="1"/>
</dbReference>
<dbReference type="GO" id="GO:0003824">
    <property type="term" value="F:catalytic activity"/>
    <property type="evidence" value="ECO:0007669"/>
    <property type="project" value="InterPro"/>
</dbReference>
<dbReference type="SUPFAM" id="SSF141673">
    <property type="entry name" value="MOSC N-terminal domain-like"/>
    <property type="match status" value="1"/>
</dbReference>
<proteinExistence type="predicted"/>
<keyword evidence="1" id="KW-0472">Membrane</keyword>
<dbReference type="EMBL" id="GFDF01002034">
    <property type="protein sequence ID" value="JAV12050.1"/>
    <property type="molecule type" value="Transcribed_RNA"/>
</dbReference>
<evidence type="ECO:0000259" key="2">
    <source>
        <dbReference type="PROSITE" id="PS51340"/>
    </source>
</evidence>
<dbReference type="PANTHER" id="PTHR14237">
    <property type="entry name" value="MOLYBDOPTERIN COFACTOR SULFURASE MOSC"/>
    <property type="match status" value="1"/>
</dbReference>
<keyword evidence="1" id="KW-0812">Transmembrane</keyword>
<reference evidence="3" key="1">
    <citation type="submission" date="2016-12" db="EMBL/GenBank/DDBJ databases">
        <title>An insight into the sialome and mialome of the sand fly, Nyssomyia neivai.</title>
        <authorList>
            <person name="Sebastian V."/>
            <person name="Goulart T.M."/>
            <person name="Oliveira W."/>
            <person name="Calvo E."/>
            <person name="Oliveira L.F."/>
            <person name="Pinto M.C."/>
            <person name="Rosselino A.M."/>
            <person name="Ribeiro J.M."/>
        </authorList>
    </citation>
    <scope>NUCLEOTIDE SEQUENCE</scope>
</reference>
<organism evidence="3">
    <name type="scientific">Nyssomyia neivai</name>
    <dbReference type="NCBI Taxonomy" id="330878"/>
    <lineage>
        <taxon>Eukaryota</taxon>
        <taxon>Metazoa</taxon>
        <taxon>Ecdysozoa</taxon>
        <taxon>Arthropoda</taxon>
        <taxon>Hexapoda</taxon>
        <taxon>Insecta</taxon>
        <taxon>Pterygota</taxon>
        <taxon>Neoptera</taxon>
        <taxon>Endopterygota</taxon>
        <taxon>Diptera</taxon>
        <taxon>Nematocera</taxon>
        <taxon>Psychodoidea</taxon>
        <taxon>Psychodidae</taxon>
        <taxon>Nyssomyia</taxon>
    </lineage>
</organism>
<dbReference type="AlphaFoldDB" id="A0A1L8DZW5"/>
<dbReference type="PROSITE" id="PS51340">
    <property type="entry name" value="MOSC"/>
    <property type="match status" value="1"/>
</dbReference>
<dbReference type="SUPFAM" id="SSF50800">
    <property type="entry name" value="PK beta-barrel domain-like"/>
    <property type="match status" value="1"/>
</dbReference>
<feature type="transmembrane region" description="Helical" evidence="1">
    <location>
        <begin position="12"/>
        <end position="32"/>
    </location>
</feature>
<dbReference type="GO" id="GO:0030151">
    <property type="term" value="F:molybdenum ion binding"/>
    <property type="evidence" value="ECO:0007669"/>
    <property type="project" value="InterPro"/>
</dbReference>
<dbReference type="InterPro" id="IPR005303">
    <property type="entry name" value="MOCOS_middle"/>
</dbReference>
<dbReference type="GO" id="GO:0030170">
    <property type="term" value="F:pyridoxal phosphate binding"/>
    <property type="evidence" value="ECO:0007669"/>
    <property type="project" value="InterPro"/>
</dbReference>
<evidence type="ECO:0000256" key="1">
    <source>
        <dbReference type="SAM" id="Phobius"/>
    </source>
</evidence>
<accession>A0A1L8DZW5</accession>
<dbReference type="PANTHER" id="PTHR14237:SF19">
    <property type="entry name" value="MITOCHONDRIAL AMIDOXIME REDUCING COMPONENT 1"/>
    <property type="match status" value="1"/>
</dbReference>
<dbReference type="InterPro" id="IPR005302">
    <property type="entry name" value="MoCF_Sase_C"/>
</dbReference>
<evidence type="ECO:0000313" key="3">
    <source>
        <dbReference type="EMBL" id="JAV12050.1"/>
    </source>
</evidence>
<sequence>MSKFFSSDNSNVTIGVAVGVGVVAAVTAGYLYKKKLDNSPPKRWRRVGELSDLIVYPIKSCGPVRANKVECNILGIEADHLRDRVFMIITPEGQFITGRSHPKCVQIQPRFYGDKMILSAPGMLDIEVDMKRLYEQKPIRTLCWGQPVDTVECGEEVARWISRFLVSEDIGMRLVFYPGALPTRDVREKNRIFKDLTKIDSGALHDATSYMMMNEASVTELNTRLKDSVTPLQFRPNFLVKGPTTAFEEDNWKWVKIGNDVVFRNVKLCGRCIFTNIHPETGLRNPEQQPLKTLKSYRMVPNAGDSPILGIHLGVRVPGKISLGDAVYVGEN</sequence>
<name>A0A1L8DZW5_9DIPT</name>